<dbReference type="EMBL" id="LT605205">
    <property type="protein sequence ID" value="SCD20614.1"/>
    <property type="molecule type" value="Genomic_DNA"/>
</dbReference>
<gene>
    <name evidence="1" type="ORF">PSM36_1797</name>
</gene>
<organism evidence="1 2">
    <name type="scientific">Proteiniphilum saccharofermentans</name>
    <dbReference type="NCBI Taxonomy" id="1642647"/>
    <lineage>
        <taxon>Bacteria</taxon>
        <taxon>Pseudomonadati</taxon>
        <taxon>Bacteroidota</taxon>
        <taxon>Bacteroidia</taxon>
        <taxon>Bacteroidales</taxon>
        <taxon>Dysgonomonadaceae</taxon>
        <taxon>Proteiniphilum</taxon>
    </lineage>
</organism>
<dbReference type="KEGG" id="psac:PSM36_1797"/>
<dbReference type="Proteomes" id="UP000187464">
    <property type="component" value="Chromosome I"/>
</dbReference>
<reference evidence="1 2" key="1">
    <citation type="submission" date="2016-08" db="EMBL/GenBank/DDBJ databases">
        <authorList>
            <person name="Seilhamer J.J."/>
        </authorList>
    </citation>
    <scope>NUCLEOTIDE SEQUENCE [LARGE SCALE GENOMIC DNA]</scope>
    <source>
        <strain evidence="1">M3/6</strain>
    </source>
</reference>
<name>A0A1R3TAJ2_9BACT</name>
<keyword evidence="2" id="KW-1185">Reference proteome</keyword>
<proteinExistence type="predicted"/>
<evidence type="ECO:0000313" key="2">
    <source>
        <dbReference type="Proteomes" id="UP000187464"/>
    </source>
</evidence>
<dbReference type="AlphaFoldDB" id="A0A1R3TAJ2"/>
<dbReference type="STRING" id="1642647.PSM36_1797"/>
<evidence type="ECO:0000313" key="1">
    <source>
        <dbReference type="EMBL" id="SCD20614.1"/>
    </source>
</evidence>
<sequence>MLLKELNSENPLRASLKTDKIKPLFRELFIGLTRKTPKSEIEKAIKIKNEYYADKETYQ</sequence>
<accession>A0A1R3TAJ2</accession>
<protein>
    <submittedName>
        <fullName evidence="1">Uncharacterized protein</fullName>
    </submittedName>
</protein>